<dbReference type="CDD" id="cd00268">
    <property type="entry name" value="DEADc"/>
    <property type="match status" value="1"/>
</dbReference>
<comment type="catalytic activity">
    <reaction evidence="6">
        <text>ATP + H2O = ADP + phosphate + H(+)</text>
        <dbReference type="Rhea" id="RHEA:13065"/>
        <dbReference type="ChEBI" id="CHEBI:15377"/>
        <dbReference type="ChEBI" id="CHEBI:15378"/>
        <dbReference type="ChEBI" id="CHEBI:30616"/>
        <dbReference type="ChEBI" id="CHEBI:43474"/>
        <dbReference type="ChEBI" id="CHEBI:456216"/>
        <dbReference type="EC" id="3.6.4.13"/>
    </reaction>
</comment>
<comment type="function">
    <text evidence="6">RNA helicase.</text>
</comment>
<dbReference type="EC" id="3.6.4.13" evidence="6"/>
<dbReference type="InterPro" id="IPR011545">
    <property type="entry name" value="DEAD/DEAH_box_helicase_dom"/>
</dbReference>
<dbReference type="CDD" id="cd18787">
    <property type="entry name" value="SF2_C_DEAD"/>
    <property type="match status" value="1"/>
</dbReference>
<dbReference type="PROSITE" id="PS51192">
    <property type="entry name" value="HELICASE_ATP_BIND_1"/>
    <property type="match status" value="1"/>
</dbReference>
<dbReference type="PANTHER" id="PTHR24031">
    <property type="entry name" value="RNA HELICASE"/>
    <property type="match status" value="1"/>
</dbReference>
<feature type="compositionally biased region" description="Acidic residues" evidence="7">
    <location>
        <begin position="8"/>
        <end position="20"/>
    </location>
</feature>
<dbReference type="Pfam" id="PF00270">
    <property type="entry name" value="DEAD"/>
    <property type="match status" value="1"/>
</dbReference>
<feature type="region of interest" description="Disordered" evidence="7">
    <location>
        <begin position="567"/>
        <end position="598"/>
    </location>
</feature>
<reference evidence="10" key="1">
    <citation type="journal article" date="2013" name="Genetics">
        <title>The draft genome and transcriptome of Panagrellus redivivus are shaped by the harsh demands of a free-living lifestyle.</title>
        <authorList>
            <person name="Srinivasan J."/>
            <person name="Dillman A.R."/>
            <person name="Macchietto M.G."/>
            <person name="Heikkinen L."/>
            <person name="Lakso M."/>
            <person name="Fracchia K.M."/>
            <person name="Antoshechkin I."/>
            <person name="Mortazavi A."/>
            <person name="Wong G."/>
            <person name="Sternberg P.W."/>
        </authorList>
    </citation>
    <scope>NUCLEOTIDE SEQUENCE [LARGE SCALE GENOMIC DNA]</scope>
    <source>
        <strain evidence="10">MT8872</strain>
    </source>
</reference>
<dbReference type="WBParaSite" id="Pan_g23180.t1">
    <property type="protein sequence ID" value="Pan_g23180.t1"/>
    <property type="gene ID" value="Pan_g23180"/>
</dbReference>
<dbReference type="InterPro" id="IPR044742">
    <property type="entry name" value="DEAD/DEAH_RhlB"/>
</dbReference>
<dbReference type="PROSITE" id="PS51194">
    <property type="entry name" value="HELICASE_CTER"/>
    <property type="match status" value="1"/>
</dbReference>
<evidence type="ECO:0000256" key="3">
    <source>
        <dbReference type="ARBA" id="ARBA00022806"/>
    </source>
</evidence>
<dbReference type="Pfam" id="PF00271">
    <property type="entry name" value="Helicase_C"/>
    <property type="match status" value="1"/>
</dbReference>
<keyword evidence="1 6" id="KW-0547">Nucleotide-binding</keyword>
<feature type="compositionally biased region" description="Pro residues" evidence="7">
    <location>
        <begin position="628"/>
        <end position="648"/>
    </location>
</feature>
<feature type="domain" description="Helicase ATP-binding" evidence="8">
    <location>
        <begin position="203"/>
        <end position="379"/>
    </location>
</feature>
<evidence type="ECO:0000256" key="1">
    <source>
        <dbReference type="ARBA" id="ARBA00022741"/>
    </source>
</evidence>
<feature type="domain" description="Helicase C-terminal" evidence="9">
    <location>
        <begin position="389"/>
        <end position="557"/>
    </location>
</feature>
<evidence type="ECO:0000256" key="5">
    <source>
        <dbReference type="ARBA" id="ARBA00022884"/>
    </source>
</evidence>
<dbReference type="SUPFAM" id="SSF52540">
    <property type="entry name" value="P-loop containing nucleoside triphosphate hydrolases"/>
    <property type="match status" value="2"/>
</dbReference>
<keyword evidence="4 6" id="KW-0067">ATP-binding</keyword>
<evidence type="ECO:0000259" key="9">
    <source>
        <dbReference type="PROSITE" id="PS51194"/>
    </source>
</evidence>
<dbReference type="InterPro" id="IPR001650">
    <property type="entry name" value="Helicase_C-like"/>
</dbReference>
<dbReference type="SMART" id="SM00487">
    <property type="entry name" value="DEXDc"/>
    <property type="match status" value="1"/>
</dbReference>
<protein>
    <recommendedName>
        <fullName evidence="6">ATP-dependent RNA helicase</fullName>
        <ecNumber evidence="6">3.6.4.13</ecNumber>
    </recommendedName>
</protein>
<proteinExistence type="inferred from homology"/>
<keyword evidence="10" id="KW-1185">Reference proteome</keyword>
<evidence type="ECO:0000256" key="6">
    <source>
        <dbReference type="RuleBase" id="RU365068"/>
    </source>
</evidence>
<name>A0A7E4VNA5_PANRE</name>
<feature type="region of interest" description="Disordered" evidence="7">
    <location>
        <begin position="621"/>
        <end position="662"/>
    </location>
</feature>
<dbReference type="GO" id="GO:0003723">
    <property type="term" value="F:RNA binding"/>
    <property type="evidence" value="ECO:0007669"/>
    <property type="project" value="UniProtKB-UniRule"/>
</dbReference>
<evidence type="ECO:0000256" key="2">
    <source>
        <dbReference type="ARBA" id="ARBA00022801"/>
    </source>
</evidence>
<comment type="similarity">
    <text evidence="6">Belongs to the DEAD box helicase family.</text>
</comment>
<dbReference type="Gene3D" id="3.40.50.300">
    <property type="entry name" value="P-loop containing nucleotide triphosphate hydrolases"/>
    <property type="match status" value="2"/>
</dbReference>
<feature type="region of interest" description="Disordered" evidence="7">
    <location>
        <begin position="1"/>
        <end position="83"/>
    </location>
</feature>
<dbReference type="Proteomes" id="UP000492821">
    <property type="component" value="Unassembled WGS sequence"/>
</dbReference>
<accession>A0A7E4VNA5</accession>
<dbReference type="GO" id="GO:0005524">
    <property type="term" value="F:ATP binding"/>
    <property type="evidence" value="ECO:0007669"/>
    <property type="project" value="UniProtKB-UniRule"/>
</dbReference>
<evidence type="ECO:0000313" key="10">
    <source>
        <dbReference type="Proteomes" id="UP000492821"/>
    </source>
</evidence>
<dbReference type="AlphaFoldDB" id="A0A7E4VNA5"/>
<reference evidence="11" key="2">
    <citation type="submission" date="2020-10" db="UniProtKB">
        <authorList>
            <consortium name="WormBaseParasite"/>
        </authorList>
    </citation>
    <scope>IDENTIFICATION</scope>
</reference>
<evidence type="ECO:0000256" key="4">
    <source>
        <dbReference type="ARBA" id="ARBA00022840"/>
    </source>
</evidence>
<comment type="domain">
    <text evidence="6">The Q motif is unique to and characteristic of the DEAD box family of RNA helicases and controls ATP binding and hydrolysis.</text>
</comment>
<dbReference type="InterPro" id="IPR014001">
    <property type="entry name" value="Helicase_ATP-bd"/>
</dbReference>
<dbReference type="GO" id="GO:0016787">
    <property type="term" value="F:hydrolase activity"/>
    <property type="evidence" value="ECO:0007669"/>
    <property type="project" value="UniProtKB-KW"/>
</dbReference>
<evidence type="ECO:0000256" key="7">
    <source>
        <dbReference type="SAM" id="MobiDB-lite"/>
    </source>
</evidence>
<keyword evidence="5 6" id="KW-0694">RNA-binding</keyword>
<feature type="compositionally biased region" description="Low complexity" evidence="7">
    <location>
        <begin position="582"/>
        <end position="598"/>
    </location>
</feature>
<evidence type="ECO:0000259" key="8">
    <source>
        <dbReference type="PROSITE" id="PS51192"/>
    </source>
</evidence>
<evidence type="ECO:0000313" key="11">
    <source>
        <dbReference type="WBParaSite" id="Pan_g23180.t1"/>
    </source>
</evidence>
<dbReference type="GO" id="GO:0003724">
    <property type="term" value="F:RNA helicase activity"/>
    <property type="evidence" value="ECO:0007669"/>
    <property type="project" value="UniProtKB-EC"/>
</dbReference>
<keyword evidence="3 6" id="KW-0347">Helicase</keyword>
<organism evidence="10 11">
    <name type="scientific">Panagrellus redivivus</name>
    <name type="common">Microworm</name>
    <dbReference type="NCBI Taxonomy" id="6233"/>
    <lineage>
        <taxon>Eukaryota</taxon>
        <taxon>Metazoa</taxon>
        <taxon>Ecdysozoa</taxon>
        <taxon>Nematoda</taxon>
        <taxon>Chromadorea</taxon>
        <taxon>Rhabditida</taxon>
        <taxon>Tylenchina</taxon>
        <taxon>Panagrolaimomorpha</taxon>
        <taxon>Panagrolaimoidea</taxon>
        <taxon>Panagrolaimidae</taxon>
        <taxon>Panagrellus</taxon>
    </lineage>
</organism>
<keyword evidence="2 6" id="KW-0378">Hydrolase</keyword>
<sequence>MNRRGLFEEDESYYDDDEDATNSGPTPSKPAENDSDEEDPLDAYMNGIEKSAKEAKEEVLRKEQSDKVEVDGGGRGRGDIDEEDAQESYFRYFEENRERLEAVAAGEELDDDGYLVGTKKEIAPLPTVNHKEINYVPRTMLKVDLQYDVQKRLQFSAKVKVDSNINLPSPVDAFDQLPFNEETLKLLQIQDIAFCTPVQAQGIPIILSNKDLIAISQTGSGKTLAFVLPMLEHVKAQEPLLNIDGGPIGLVVAPTRELATQLFKTALPFCEALELTIALAIGGENLYSQKCALALRPHIVVCTPGRLMEHIEKENTDMKRTTFLVFDEADVCFQMGMQEQINSIVNFCRPDRQTVMFSATFAGATEKFARRALTNPVKITVDAAKVPDNIKQRFLVLNESEKMEFFRDRLEPMAREGKVIIFVNKIEKVKQVVEFLRSITKIEIGELHGNMHQYDRTTSLQKFRDNVDVLVTTNVGSRGLDIVQVQHVVNYDAAGNVDTHIHRIGRTGRASESGTATTLLTKADNLFVKALLPSLKSDPEALRVFEEGIPSLKADIERIKSTLRKADPVLSRLTGPPPPSMPSSSRPSLPPQSAAYKNTTTTNNKYQKWGFVKASEELHQPQQYGVIYPPPPPPASGSYYPPPPPPPSGDSAPPAQKKSRWG</sequence>
<feature type="compositionally biased region" description="Basic and acidic residues" evidence="7">
    <location>
        <begin position="50"/>
        <end position="79"/>
    </location>
</feature>
<dbReference type="SMART" id="SM00490">
    <property type="entry name" value="HELICc"/>
    <property type="match status" value="1"/>
</dbReference>
<dbReference type="InterPro" id="IPR027417">
    <property type="entry name" value="P-loop_NTPase"/>
</dbReference>